<dbReference type="EMBL" id="JACVEW010000005">
    <property type="protein sequence ID" value="MBP0047969.1"/>
    <property type="molecule type" value="Genomic_DNA"/>
</dbReference>
<comment type="caution">
    <text evidence="3">The sequence shown here is derived from an EMBL/GenBank/DDBJ whole genome shotgun (WGS) entry which is preliminary data.</text>
</comment>
<evidence type="ECO:0000256" key="1">
    <source>
        <dbReference type="SAM" id="Coils"/>
    </source>
</evidence>
<name>A0ABS3ZAA3_9GAMM</name>
<feature type="chain" id="PRO_5045953236" description="Lipoprotein" evidence="2">
    <location>
        <begin position="16"/>
        <end position="165"/>
    </location>
</feature>
<feature type="signal peptide" evidence="2">
    <location>
        <begin position="1"/>
        <end position="15"/>
    </location>
</feature>
<evidence type="ECO:0000313" key="4">
    <source>
        <dbReference type="Proteomes" id="UP000810171"/>
    </source>
</evidence>
<protein>
    <recommendedName>
        <fullName evidence="5">Lipoprotein</fullName>
    </recommendedName>
</protein>
<organism evidence="3 4">
    <name type="scientific">Marinobacterium alkalitolerans</name>
    <dbReference type="NCBI Taxonomy" id="1542925"/>
    <lineage>
        <taxon>Bacteria</taxon>
        <taxon>Pseudomonadati</taxon>
        <taxon>Pseudomonadota</taxon>
        <taxon>Gammaproteobacteria</taxon>
        <taxon>Oceanospirillales</taxon>
        <taxon>Oceanospirillaceae</taxon>
        <taxon>Marinobacterium</taxon>
    </lineage>
</organism>
<reference evidence="3 4" key="1">
    <citation type="submission" date="2020-09" db="EMBL/GenBank/DDBJ databases">
        <authorList>
            <person name="Tanuku N.R.S."/>
        </authorList>
    </citation>
    <scope>NUCLEOTIDE SEQUENCE [LARGE SCALE GENOMIC DNA]</scope>
    <source>
        <strain evidence="3 4">AK62</strain>
    </source>
</reference>
<dbReference type="Proteomes" id="UP000810171">
    <property type="component" value="Unassembled WGS sequence"/>
</dbReference>
<accession>A0ABS3ZAA3</accession>
<gene>
    <name evidence="3" type="ORF">H9C73_04425</name>
</gene>
<proteinExistence type="predicted"/>
<dbReference type="PROSITE" id="PS51257">
    <property type="entry name" value="PROKAR_LIPOPROTEIN"/>
    <property type="match status" value="1"/>
</dbReference>
<dbReference type="RefSeq" id="WP_209286591.1">
    <property type="nucleotide sequence ID" value="NZ_JACVEW010000005.1"/>
</dbReference>
<evidence type="ECO:0000256" key="2">
    <source>
        <dbReference type="SAM" id="SignalP"/>
    </source>
</evidence>
<evidence type="ECO:0008006" key="5">
    <source>
        <dbReference type="Google" id="ProtNLM"/>
    </source>
</evidence>
<keyword evidence="2" id="KW-0732">Signal</keyword>
<sequence>MLRLPLIVLTLALLAGCQSPWLLPPSGQPGTGADDGTCRFDEGQLNDWIKYEHRFISSTISDKRALLVDAEQRQKTALYALLLSSPGQSQTQLERAQQILTTLPLSPLEHCRADQYLANHQRRLALQLEALQQIETLQLQKMELERQVDALTDLERQITRQREEH</sequence>
<feature type="coiled-coil region" evidence="1">
    <location>
        <begin position="117"/>
        <end position="164"/>
    </location>
</feature>
<keyword evidence="4" id="KW-1185">Reference proteome</keyword>
<keyword evidence="1" id="KW-0175">Coiled coil</keyword>
<evidence type="ECO:0000313" key="3">
    <source>
        <dbReference type="EMBL" id="MBP0047969.1"/>
    </source>
</evidence>